<dbReference type="KEGG" id="fae:FAES_0863"/>
<dbReference type="AlphaFoldDB" id="I0K421"/>
<dbReference type="HOGENOM" id="CLU_3373874_0_0_10"/>
<accession>I0K421</accession>
<dbReference type="Proteomes" id="UP000011058">
    <property type="component" value="Chromosome"/>
</dbReference>
<proteinExistence type="predicted"/>
<reference evidence="1 2" key="1">
    <citation type="journal article" date="2012" name="J. Bacteriol.">
        <title>Genome Sequence of Fibrella aestuarina BUZ 2T, a Filamentous Marine Bacterium.</title>
        <authorList>
            <person name="Filippini M."/>
            <person name="Qi W."/>
            <person name="Blom J."/>
            <person name="Goesmann A."/>
            <person name="Smits T.H."/>
            <person name="Bagheri H.C."/>
        </authorList>
    </citation>
    <scope>NUCLEOTIDE SEQUENCE [LARGE SCALE GENOMIC DNA]</scope>
    <source>
        <strain evidence="2">BUZ 2T</strain>
    </source>
</reference>
<protein>
    <submittedName>
        <fullName evidence="1">Uncharacterized protein</fullName>
    </submittedName>
</protein>
<keyword evidence="2" id="KW-1185">Reference proteome</keyword>
<evidence type="ECO:0000313" key="2">
    <source>
        <dbReference type="Proteomes" id="UP000011058"/>
    </source>
</evidence>
<dbReference type="EMBL" id="HE796683">
    <property type="protein sequence ID" value="CCG98874.1"/>
    <property type="molecule type" value="Genomic_DNA"/>
</dbReference>
<evidence type="ECO:0000313" key="1">
    <source>
        <dbReference type="EMBL" id="CCG98874.1"/>
    </source>
</evidence>
<organism evidence="1 2">
    <name type="scientific">Fibrella aestuarina BUZ 2</name>
    <dbReference type="NCBI Taxonomy" id="1166018"/>
    <lineage>
        <taxon>Bacteria</taxon>
        <taxon>Pseudomonadati</taxon>
        <taxon>Bacteroidota</taxon>
        <taxon>Cytophagia</taxon>
        <taxon>Cytophagales</taxon>
        <taxon>Spirosomataceae</taxon>
        <taxon>Fibrella</taxon>
    </lineage>
</organism>
<gene>
    <name evidence="1" type="ORF">FAES_0863</name>
</gene>
<sequence length="34" mass="3786">MSVGYVVSNISPLELGYQLTSRQRRPLSSMMSTP</sequence>
<name>I0K421_9BACT</name>